<proteinExistence type="predicted"/>
<dbReference type="AlphaFoldDB" id="A0A8H3XJ36"/>
<dbReference type="EMBL" id="WTPW01000956">
    <property type="protein sequence ID" value="KAF0467314.1"/>
    <property type="molecule type" value="Genomic_DNA"/>
</dbReference>
<evidence type="ECO:0000313" key="1">
    <source>
        <dbReference type="EMBL" id="KAF0467314.1"/>
    </source>
</evidence>
<reference evidence="1 2" key="1">
    <citation type="journal article" date="2019" name="Environ. Microbiol.">
        <title>At the nexus of three kingdoms: the genome of the mycorrhizal fungus Gigaspora margarita provides insights into plant, endobacterial and fungal interactions.</title>
        <authorList>
            <person name="Venice F."/>
            <person name="Ghignone S."/>
            <person name="Salvioli di Fossalunga A."/>
            <person name="Amselem J."/>
            <person name="Novero M."/>
            <person name="Xianan X."/>
            <person name="Sedzielewska Toro K."/>
            <person name="Morin E."/>
            <person name="Lipzen A."/>
            <person name="Grigoriev I.V."/>
            <person name="Henrissat B."/>
            <person name="Martin F.M."/>
            <person name="Bonfante P."/>
        </authorList>
    </citation>
    <scope>NUCLEOTIDE SEQUENCE [LARGE SCALE GENOMIC DNA]</scope>
    <source>
        <strain evidence="1 2">BEG34</strain>
    </source>
</reference>
<gene>
    <name evidence="1" type="ORF">F8M41_026032</name>
</gene>
<accession>A0A8H3XJ36</accession>
<keyword evidence="2" id="KW-1185">Reference proteome</keyword>
<sequence length="296" mass="34619">MDCKKFLFAAKREIVQPEGVSFLFKAWGVVPRIASCGLFAVIQLGGGVVPSLSMGCRSSGIHLKKISGMMFKTEKQLINKEGTFDKNLKWMHWKFLTFHELKSKKYHARFSDYEREVNESTSEDDSFLGDETEKDLKVMTFDETDNIVRFWGFHQSSICPQNFKMECNILKKGMCNPYCYIDARDYLYKIRFKEDSLKIRQIATIYFHVIDKFLEDKIGKPRDLTEKNTSHKASGRNEIQRRRRKIDMRIVCRNEDIELSHVECEKVPTPCKAVNGRSSVCDKFLKDFSDEKRKIR</sequence>
<comment type="caution">
    <text evidence="1">The sequence shown here is derived from an EMBL/GenBank/DDBJ whole genome shotgun (WGS) entry which is preliminary data.</text>
</comment>
<organism evidence="1 2">
    <name type="scientific">Gigaspora margarita</name>
    <dbReference type="NCBI Taxonomy" id="4874"/>
    <lineage>
        <taxon>Eukaryota</taxon>
        <taxon>Fungi</taxon>
        <taxon>Fungi incertae sedis</taxon>
        <taxon>Mucoromycota</taxon>
        <taxon>Glomeromycotina</taxon>
        <taxon>Glomeromycetes</taxon>
        <taxon>Diversisporales</taxon>
        <taxon>Gigasporaceae</taxon>
        <taxon>Gigaspora</taxon>
    </lineage>
</organism>
<protein>
    <submittedName>
        <fullName evidence="1">Uncharacterized protein</fullName>
    </submittedName>
</protein>
<dbReference type="OrthoDB" id="2319991at2759"/>
<evidence type="ECO:0000313" key="2">
    <source>
        <dbReference type="Proteomes" id="UP000439903"/>
    </source>
</evidence>
<dbReference type="Proteomes" id="UP000439903">
    <property type="component" value="Unassembled WGS sequence"/>
</dbReference>
<name>A0A8H3XJ36_GIGMA</name>